<gene>
    <name evidence="3" type="ORF">Prubr_21720</name>
</gene>
<evidence type="ECO:0000313" key="4">
    <source>
        <dbReference type="Proteomes" id="UP000680866"/>
    </source>
</evidence>
<name>A0A810MVH8_9ACTN</name>
<feature type="compositionally biased region" description="Pro residues" evidence="1">
    <location>
        <begin position="35"/>
        <end position="52"/>
    </location>
</feature>
<protein>
    <submittedName>
        <fullName evidence="3">Uncharacterized protein</fullName>
    </submittedName>
</protein>
<dbReference type="Proteomes" id="UP000680866">
    <property type="component" value="Chromosome"/>
</dbReference>
<dbReference type="AlphaFoldDB" id="A0A810MVH8"/>
<sequence>MRRTAAPFATGLTLFALVAAGCANNPDGAPVADQSPPPAASSTPSPDPPSPESTPTAAASGVAPSGRTSPPPLSSTDFPTLRPPSGPPQKPTDQLPDSIVTGLVVRGGNGPCFGVQNDDGKLYALHSSGGVRLQEGTFVRVKVEPLLLRINCGPGEHHSIVEVMPVR</sequence>
<keyword evidence="2" id="KW-0732">Signal</keyword>
<feature type="region of interest" description="Disordered" evidence="1">
    <location>
        <begin position="23"/>
        <end position="96"/>
    </location>
</feature>
<proteinExistence type="predicted"/>
<feature type="compositionally biased region" description="Pro residues" evidence="1">
    <location>
        <begin position="81"/>
        <end position="90"/>
    </location>
</feature>
<feature type="signal peptide" evidence="2">
    <location>
        <begin position="1"/>
        <end position="19"/>
    </location>
</feature>
<organism evidence="3 4">
    <name type="scientific">Polymorphospora rubra</name>
    <dbReference type="NCBI Taxonomy" id="338584"/>
    <lineage>
        <taxon>Bacteria</taxon>
        <taxon>Bacillati</taxon>
        <taxon>Actinomycetota</taxon>
        <taxon>Actinomycetes</taxon>
        <taxon>Micromonosporales</taxon>
        <taxon>Micromonosporaceae</taxon>
        <taxon>Polymorphospora</taxon>
    </lineage>
</organism>
<reference evidence="3" key="1">
    <citation type="submission" date="2020-08" db="EMBL/GenBank/DDBJ databases">
        <title>Whole genome shotgun sequence of Polymorphospora rubra NBRC 101157.</title>
        <authorList>
            <person name="Komaki H."/>
            <person name="Tamura T."/>
        </authorList>
    </citation>
    <scope>NUCLEOTIDE SEQUENCE</scope>
    <source>
        <strain evidence="3">NBRC 101157</strain>
    </source>
</reference>
<dbReference type="EMBL" id="AP023359">
    <property type="protein sequence ID" value="BCJ65151.1"/>
    <property type="molecule type" value="Genomic_DNA"/>
</dbReference>
<keyword evidence="4" id="KW-1185">Reference proteome</keyword>
<dbReference type="RefSeq" id="WP_212824431.1">
    <property type="nucleotide sequence ID" value="NZ_AP023359.1"/>
</dbReference>
<evidence type="ECO:0000256" key="2">
    <source>
        <dbReference type="SAM" id="SignalP"/>
    </source>
</evidence>
<accession>A0A810MVH8</accession>
<evidence type="ECO:0000313" key="3">
    <source>
        <dbReference type="EMBL" id="BCJ65151.1"/>
    </source>
</evidence>
<dbReference type="PROSITE" id="PS51257">
    <property type="entry name" value="PROKAR_LIPOPROTEIN"/>
    <property type="match status" value="1"/>
</dbReference>
<evidence type="ECO:0000256" key="1">
    <source>
        <dbReference type="SAM" id="MobiDB-lite"/>
    </source>
</evidence>
<feature type="chain" id="PRO_5039611257" evidence="2">
    <location>
        <begin position="20"/>
        <end position="167"/>
    </location>
</feature>
<dbReference type="KEGG" id="pry:Prubr_21720"/>